<proteinExistence type="inferred from homology"/>
<reference evidence="7 8" key="1">
    <citation type="submission" date="2022-05" db="EMBL/GenBank/DDBJ databases">
        <authorList>
            <consortium name="Genoscope - CEA"/>
            <person name="William W."/>
        </authorList>
    </citation>
    <scope>NUCLEOTIDE SEQUENCE [LARGE SCALE GENOMIC DNA]</scope>
</reference>
<evidence type="ECO:0000259" key="6">
    <source>
        <dbReference type="Pfam" id="PF25781"/>
    </source>
</evidence>
<dbReference type="SUPFAM" id="SSF48371">
    <property type="entry name" value="ARM repeat"/>
    <property type="match status" value="1"/>
</dbReference>
<accession>A0ABN8M6Q4</accession>
<dbReference type="Proteomes" id="UP001159427">
    <property type="component" value="Unassembled WGS sequence"/>
</dbReference>
<evidence type="ECO:0000256" key="4">
    <source>
        <dbReference type="ARBA" id="ARBA00023242"/>
    </source>
</evidence>
<evidence type="ECO:0000313" key="8">
    <source>
        <dbReference type="Proteomes" id="UP001159427"/>
    </source>
</evidence>
<dbReference type="PANTHER" id="PTHR16056:SF2">
    <property type="entry name" value="TESTIS-EXPRESSED PROTEIN 10"/>
    <property type="match status" value="1"/>
</dbReference>
<gene>
    <name evidence="7" type="ORF">PEVE_00018904</name>
</gene>
<dbReference type="InterPro" id="IPR024679">
    <property type="entry name" value="Ipi1_N"/>
</dbReference>
<evidence type="ECO:0000313" key="7">
    <source>
        <dbReference type="EMBL" id="CAH3023322.1"/>
    </source>
</evidence>
<dbReference type="InterPro" id="IPR057949">
    <property type="entry name" value="TPR_TEX10"/>
</dbReference>
<comment type="caution">
    <text evidence="7">The sequence shown here is derived from an EMBL/GenBank/DDBJ whole genome shotgun (WGS) entry which is preliminary data.</text>
</comment>
<keyword evidence="8" id="KW-1185">Reference proteome</keyword>
<dbReference type="Pfam" id="PF12333">
    <property type="entry name" value="Ipi1_N"/>
    <property type="match status" value="1"/>
</dbReference>
<organism evidence="7 8">
    <name type="scientific">Porites evermanni</name>
    <dbReference type="NCBI Taxonomy" id="104178"/>
    <lineage>
        <taxon>Eukaryota</taxon>
        <taxon>Metazoa</taxon>
        <taxon>Cnidaria</taxon>
        <taxon>Anthozoa</taxon>
        <taxon>Hexacorallia</taxon>
        <taxon>Scleractinia</taxon>
        <taxon>Fungiina</taxon>
        <taxon>Poritidae</taxon>
        <taxon>Porites</taxon>
    </lineage>
</organism>
<comment type="similarity">
    <text evidence="3">Belongs to the IPI1/TEX10 family.</text>
</comment>
<feature type="domain" description="TEX10-like TPR repeats" evidence="6">
    <location>
        <begin position="566"/>
        <end position="957"/>
    </location>
</feature>
<dbReference type="PANTHER" id="PTHR16056">
    <property type="entry name" value="REGULATOR OF MICROTUBULE DYNAMICS PROTEIN"/>
    <property type="match status" value="1"/>
</dbReference>
<dbReference type="InterPro" id="IPR016024">
    <property type="entry name" value="ARM-type_fold"/>
</dbReference>
<dbReference type="InterPro" id="IPR011989">
    <property type="entry name" value="ARM-like"/>
</dbReference>
<dbReference type="Gene3D" id="1.25.10.10">
    <property type="entry name" value="Leucine-rich Repeat Variant"/>
    <property type="match status" value="1"/>
</dbReference>
<evidence type="ECO:0000256" key="2">
    <source>
        <dbReference type="ARBA" id="ARBA00004642"/>
    </source>
</evidence>
<evidence type="ECO:0000256" key="3">
    <source>
        <dbReference type="ARBA" id="ARBA00006427"/>
    </source>
</evidence>
<sequence length="965" mass="108164">MAKNKRKRKLKEQDFQKVKLKVGKKLQPAQNATDTSFKSRSIFIPTQLQKDLEPTNQRNQTLKDLLAQVGHYSATTRQEALVGLKDLFQCHEYLLEDNLGIIIKRVAERMTDSEPSVRQSLLLLLCFIFPMVPQERMAPFSSLIVAHLSCAMTHIYDDIQHDSLGFLELCLRYFPNFMVTSSVQLIHNFIGMISHQSSPGGKKSKGLQLAGGKGLSVNPKGKLSSLRSRLKVLQQLHAFLKALELSSIPRQENGTFCSEKNGLSTRKPIFYFSSTQPTQVQILHNILSTFSQSLTGIDGKSNILTDEEQAKNFMEIIVPLLLECWIECNPAEMTTGLQDSVSSSAIDVMLAIVEILRVVLKASQNNQRKICSISERNSVVICWYDKYLKDLNHHFMTYFPFTANPMPSFKKGKRKLGKSSQPVEGENHSASVLTLNLIICEIMLQFLSNGVASQKKLQLSVKKLEEFVIESLQLKALGGDKAQLFQTEHVESLVKFAEKIITHRCSSDQKEHDCGIIKELLDASFVLYQSSHIMSGTKQVLMMFFANLAFSENLSLSRNKVLHELIQRWLAGLPSLLVQLKNNSPSLTELVLGILKKALMQKRLIPESNIFQYLTAFFSKSNGPFGSLSETFQRSAVEVLFHLPTLDGELFKVIVTCCQGGHVSVSVVKYILQVLHYRSPCYHGCSSSPAAFSLPLYLSGLLSIAVGFSRQQLREYQDAKIEEKTLFKLTELKWTEQSGVESPVLLQSDEHTLGEEHQIILQAVCECYRQCKQSNLLLQYMTSPIEALMEDFKVLPLSSVHSLLCIVRCLLELAAEPGSTSRSHLLPAKMMSNLAQLCLVCFQYCTTHGSCTEGLSGDSSTSKILLFDAVVQLLLTEPEIIKDMLSLLLNIVSENSEAVKQNSGAILTKMLSCDLRKILLRFADIVHQIVPRILCPAEHPVSHLSQCLADLRYQYSLFKVEAGLS</sequence>
<comment type="subcellular location">
    <subcellularLocation>
        <location evidence="1">Nucleus</location>
        <location evidence="1">Nucleolus</location>
    </subcellularLocation>
    <subcellularLocation>
        <location evidence="2">Nucleus</location>
        <location evidence="2">Nucleoplasm</location>
    </subcellularLocation>
</comment>
<dbReference type="EMBL" id="CALNXI010000256">
    <property type="protein sequence ID" value="CAH3023322.1"/>
    <property type="molecule type" value="Genomic_DNA"/>
</dbReference>
<dbReference type="Pfam" id="PF25781">
    <property type="entry name" value="TPR_TEX10"/>
    <property type="match status" value="1"/>
</dbReference>
<protein>
    <recommendedName>
        <fullName evidence="9">Pre-rRNA-processing protein Ipi1 N-terminal domain-containing protein</fullName>
    </recommendedName>
</protein>
<feature type="domain" description="Pre-rRNA-processing protein Ipi1 N-terminal" evidence="5">
    <location>
        <begin position="136"/>
        <end position="240"/>
    </location>
</feature>
<keyword evidence="4" id="KW-0539">Nucleus</keyword>
<evidence type="ECO:0000256" key="1">
    <source>
        <dbReference type="ARBA" id="ARBA00004604"/>
    </source>
</evidence>
<name>A0ABN8M6Q4_9CNID</name>
<evidence type="ECO:0000259" key="5">
    <source>
        <dbReference type="Pfam" id="PF12333"/>
    </source>
</evidence>
<evidence type="ECO:0008006" key="9">
    <source>
        <dbReference type="Google" id="ProtNLM"/>
    </source>
</evidence>